<dbReference type="OrthoDB" id="3492533at2"/>
<evidence type="ECO:0000313" key="7">
    <source>
        <dbReference type="Proteomes" id="UP000237846"/>
    </source>
</evidence>
<dbReference type="InterPro" id="IPR013325">
    <property type="entry name" value="RNA_pol_sigma_r2"/>
</dbReference>
<name>A0A2T0Q2C9_9ACTN</name>
<keyword evidence="7" id="KW-1185">Reference proteome</keyword>
<dbReference type="RefSeq" id="WP_146159472.1">
    <property type="nucleotide sequence ID" value="NZ_PVZC01000005.1"/>
</dbReference>
<dbReference type="PANTHER" id="PTHR43133">
    <property type="entry name" value="RNA POLYMERASE ECF-TYPE SIGMA FACTO"/>
    <property type="match status" value="1"/>
</dbReference>
<evidence type="ECO:0000256" key="3">
    <source>
        <dbReference type="ARBA" id="ARBA00023125"/>
    </source>
</evidence>
<feature type="compositionally biased region" description="Low complexity" evidence="5">
    <location>
        <begin position="386"/>
        <end position="397"/>
    </location>
</feature>
<dbReference type="PANTHER" id="PTHR43133:SF8">
    <property type="entry name" value="RNA POLYMERASE SIGMA FACTOR HI_1459-RELATED"/>
    <property type="match status" value="1"/>
</dbReference>
<feature type="region of interest" description="Disordered" evidence="5">
    <location>
        <begin position="320"/>
        <end position="405"/>
    </location>
</feature>
<organism evidence="6 7">
    <name type="scientific">Allonocardiopsis opalescens</name>
    <dbReference type="NCBI Taxonomy" id="1144618"/>
    <lineage>
        <taxon>Bacteria</taxon>
        <taxon>Bacillati</taxon>
        <taxon>Actinomycetota</taxon>
        <taxon>Actinomycetes</taxon>
        <taxon>Streptosporangiales</taxon>
        <taxon>Allonocardiopsis</taxon>
    </lineage>
</organism>
<proteinExistence type="predicted"/>
<feature type="compositionally biased region" description="Low complexity" evidence="5">
    <location>
        <begin position="330"/>
        <end position="342"/>
    </location>
</feature>
<dbReference type="Gene3D" id="1.10.10.10">
    <property type="entry name" value="Winged helix-like DNA-binding domain superfamily/Winged helix DNA-binding domain"/>
    <property type="match status" value="1"/>
</dbReference>
<evidence type="ECO:0000256" key="4">
    <source>
        <dbReference type="ARBA" id="ARBA00023163"/>
    </source>
</evidence>
<keyword evidence="4" id="KW-0804">Transcription</keyword>
<comment type="caution">
    <text evidence="6">The sequence shown here is derived from an EMBL/GenBank/DDBJ whole genome shotgun (WGS) entry which is preliminary data.</text>
</comment>
<dbReference type="GO" id="GO:0003677">
    <property type="term" value="F:DNA binding"/>
    <property type="evidence" value="ECO:0007669"/>
    <property type="project" value="UniProtKB-KW"/>
</dbReference>
<feature type="region of interest" description="Disordered" evidence="5">
    <location>
        <begin position="473"/>
        <end position="505"/>
    </location>
</feature>
<dbReference type="EMBL" id="PVZC01000005">
    <property type="protein sequence ID" value="PRX97860.1"/>
    <property type="molecule type" value="Genomic_DNA"/>
</dbReference>
<evidence type="ECO:0000313" key="6">
    <source>
        <dbReference type="EMBL" id="PRX97860.1"/>
    </source>
</evidence>
<keyword evidence="2" id="KW-0731">Sigma factor</keyword>
<keyword evidence="1" id="KW-0805">Transcription regulation</keyword>
<dbReference type="AlphaFoldDB" id="A0A2T0Q2C9"/>
<evidence type="ECO:0000256" key="5">
    <source>
        <dbReference type="SAM" id="MobiDB-lite"/>
    </source>
</evidence>
<evidence type="ECO:0000256" key="1">
    <source>
        <dbReference type="ARBA" id="ARBA00023015"/>
    </source>
</evidence>
<sequence length="505" mass="52902">MDDRLVVGALRGQDPDAFTVLYDDYAERVFQYCWFHLRDQDAAQVAVRDTFIVAQAHIGKLRDPSLFRPWLYAIARAESLRHRAPVGEPGDIPVASPDQDDVDLRVLAWNTADTLTAPEREAIELTTRHALEPIGVAAVLGIPAREAQALLRRARENLERALTAEILARKGDDGCAERAGLLADWDGRMDRALRERLARHAAECEPCRRHRPRNVSATKVFSLLPVASRPTGLRVRVIGCLTDRQLKGYRGHVAARAHFGPDGFPAQRAAERGVTPVWAGLLAAVSAVAAVALVFHQFGGGIAETATSIAAGTWSGAQRTDWFDGGGQEAAGSAVPGSAGASERGADGRLSADPSASTSARGPGEPSAPPRGDGAGPPTRDHQSDPAPTSASATGPGPTAPAPGQLRLSTATLSLGTSQSSGRLILTAVGGPVEWTVGGAGPAVTVAPAGGSLAEDQQVTLTVDVDRNVQPEGEATLSFGPGEHTVRLTWSSEPSPDPTHSSSAG</sequence>
<reference evidence="6 7" key="1">
    <citation type="submission" date="2018-03" db="EMBL/GenBank/DDBJ databases">
        <title>Genomic Encyclopedia of Archaeal and Bacterial Type Strains, Phase II (KMG-II): from individual species to whole genera.</title>
        <authorList>
            <person name="Goeker M."/>
        </authorList>
    </citation>
    <scope>NUCLEOTIDE SEQUENCE [LARGE SCALE GENOMIC DNA]</scope>
    <source>
        <strain evidence="6 7">DSM 45601</strain>
    </source>
</reference>
<dbReference type="InterPro" id="IPR039425">
    <property type="entry name" value="RNA_pol_sigma-70-like"/>
</dbReference>
<feature type="compositionally biased region" description="Polar residues" evidence="5">
    <location>
        <begin position="488"/>
        <end position="505"/>
    </location>
</feature>
<dbReference type="InterPro" id="IPR036388">
    <property type="entry name" value="WH-like_DNA-bd_sf"/>
</dbReference>
<dbReference type="GO" id="GO:0000428">
    <property type="term" value="C:DNA-directed RNA polymerase complex"/>
    <property type="evidence" value="ECO:0007669"/>
    <property type="project" value="UniProtKB-KW"/>
</dbReference>
<protein>
    <submittedName>
        <fullName evidence="6">DNA-directed RNA polymerase specialized sigma24 family protein</fullName>
    </submittedName>
</protein>
<keyword evidence="3" id="KW-0238">DNA-binding</keyword>
<dbReference type="GO" id="GO:0006352">
    <property type="term" value="P:DNA-templated transcription initiation"/>
    <property type="evidence" value="ECO:0007669"/>
    <property type="project" value="InterPro"/>
</dbReference>
<gene>
    <name evidence="6" type="ORF">CLV72_105210</name>
</gene>
<dbReference type="SUPFAM" id="SSF88946">
    <property type="entry name" value="Sigma2 domain of RNA polymerase sigma factors"/>
    <property type="match status" value="1"/>
</dbReference>
<keyword evidence="6" id="KW-0240">DNA-directed RNA polymerase</keyword>
<accession>A0A2T0Q2C9</accession>
<evidence type="ECO:0000256" key="2">
    <source>
        <dbReference type="ARBA" id="ARBA00023082"/>
    </source>
</evidence>
<dbReference type="Proteomes" id="UP000237846">
    <property type="component" value="Unassembled WGS sequence"/>
</dbReference>
<dbReference type="Gene3D" id="1.10.1740.10">
    <property type="match status" value="1"/>
</dbReference>
<dbReference type="GO" id="GO:0016987">
    <property type="term" value="F:sigma factor activity"/>
    <property type="evidence" value="ECO:0007669"/>
    <property type="project" value="UniProtKB-KW"/>
</dbReference>